<proteinExistence type="predicted"/>
<dbReference type="Proteomes" id="UP001172680">
    <property type="component" value="Unassembled WGS sequence"/>
</dbReference>
<evidence type="ECO:0000313" key="1">
    <source>
        <dbReference type="EMBL" id="KAJ9642361.1"/>
    </source>
</evidence>
<protein>
    <submittedName>
        <fullName evidence="1">Uncharacterized protein</fullName>
    </submittedName>
</protein>
<gene>
    <name evidence="1" type="ORF">H2199_004741</name>
</gene>
<keyword evidence="2" id="KW-1185">Reference proteome</keyword>
<comment type="caution">
    <text evidence="1">The sequence shown here is derived from an EMBL/GenBank/DDBJ whole genome shotgun (WGS) entry which is preliminary data.</text>
</comment>
<sequence>MVTPAFGFSAGDFIAAINLIVKISKALNDSGGAASKYRMLLQELQQLQLILEQLQDLSPTSANSHSHLNAVKGMALAIQMPLQEFLTKIEKYNSSMCGTSSSSRWRTAPRKAQWAVLMQEEVCRFRAVITMKIVTISVLLALPTAEALAQTDCKVVEQQEFLKETKKAINDSKEEFLVQVDAIRTGACDHFQLANFSKEVLDYLKRLQ</sequence>
<accession>A0ACC2Z492</accession>
<reference evidence="1" key="1">
    <citation type="submission" date="2022-10" db="EMBL/GenBank/DDBJ databases">
        <title>Culturing micro-colonial fungi from biological soil crusts in the Mojave desert and describing Neophaeococcomyces mojavensis, and introducing the new genera and species Taxawa tesnikishii.</title>
        <authorList>
            <person name="Kurbessoian T."/>
            <person name="Stajich J.E."/>
        </authorList>
    </citation>
    <scope>NUCLEOTIDE SEQUENCE</scope>
    <source>
        <strain evidence="1">JES_115</strain>
    </source>
</reference>
<dbReference type="EMBL" id="JAPDRP010000013">
    <property type="protein sequence ID" value="KAJ9642361.1"/>
    <property type="molecule type" value="Genomic_DNA"/>
</dbReference>
<organism evidence="1 2">
    <name type="scientific">Coniosporium tulheliwenetii</name>
    <dbReference type="NCBI Taxonomy" id="3383036"/>
    <lineage>
        <taxon>Eukaryota</taxon>
        <taxon>Fungi</taxon>
        <taxon>Dikarya</taxon>
        <taxon>Ascomycota</taxon>
        <taxon>Pezizomycotina</taxon>
        <taxon>Dothideomycetes</taxon>
        <taxon>Dothideomycetes incertae sedis</taxon>
        <taxon>Coniosporium</taxon>
    </lineage>
</organism>
<name>A0ACC2Z492_9PEZI</name>
<evidence type="ECO:0000313" key="2">
    <source>
        <dbReference type="Proteomes" id="UP001172680"/>
    </source>
</evidence>